<evidence type="ECO:0000313" key="2">
    <source>
        <dbReference type="EMBL" id="KAJ0409641.1"/>
    </source>
</evidence>
<protein>
    <recommendedName>
        <fullName evidence="1">DAGKc domain-containing protein</fullName>
    </recommendedName>
</protein>
<accession>A0AAD5LTT6</accession>
<dbReference type="PANTHER" id="PTHR12358:SF31">
    <property type="entry name" value="ACYLGLYCEROL KINASE, MITOCHONDRIAL"/>
    <property type="match status" value="1"/>
</dbReference>
<dbReference type="GO" id="GO:0016020">
    <property type="term" value="C:membrane"/>
    <property type="evidence" value="ECO:0007669"/>
    <property type="project" value="TreeGrafter"/>
</dbReference>
<dbReference type="GO" id="GO:0016773">
    <property type="term" value="F:phosphotransferase activity, alcohol group as acceptor"/>
    <property type="evidence" value="ECO:0007669"/>
    <property type="project" value="UniProtKB-ARBA"/>
</dbReference>
<dbReference type="Gene3D" id="2.60.200.40">
    <property type="match status" value="1"/>
</dbReference>
<dbReference type="SUPFAM" id="SSF111331">
    <property type="entry name" value="NAD kinase/diacylglycerol kinase-like"/>
    <property type="match status" value="1"/>
</dbReference>
<comment type="caution">
    <text evidence="2">The sequence shown here is derived from an EMBL/GenBank/DDBJ whole genome shotgun (WGS) entry which is preliminary data.</text>
</comment>
<dbReference type="InterPro" id="IPR016064">
    <property type="entry name" value="NAD/diacylglycerol_kinase_sf"/>
</dbReference>
<evidence type="ECO:0000259" key="1">
    <source>
        <dbReference type="PROSITE" id="PS50146"/>
    </source>
</evidence>
<dbReference type="InterPro" id="IPR050187">
    <property type="entry name" value="Lipid_Phosphate_FormReg"/>
</dbReference>
<dbReference type="Proteomes" id="UP001209570">
    <property type="component" value="Unassembled WGS sequence"/>
</dbReference>
<feature type="domain" description="DAGKc" evidence="1">
    <location>
        <begin position="173"/>
        <end position="315"/>
    </location>
</feature>
<gene>
    <name evidence="2" type="ORF">P43SY_008513</name>
</gene>
<dbReference type="InterPro" id="IPR017438">
    <property type="entry name" value="ATP-NAD_kinase_N"/>
</dbReference>
<dbReference type="PANTHER" id="PTHR12358">
    <property type="entry name" value="SPHINGOSINE KINASE"/>
    <property type="match status" value="1"/>
</dbReference>
<organism evidence="2 3">
    <name type="scientific">Pythium insidiosum</name>
    <name type="common">Pythiosis disease agent</name>
    <dbReference type="NCBI Taxonomy" id="114742"/>
    <lineage>
        <taxon>Eukaryota</taxon>
        <taxon>Sar</taxon>
        <taxon>Stramenopiles</taxon>
        <taxon>Oomycota</taxon>
        <taxon>Peronosporomycetes</taxon>
        <taxon>Pythiales</taxon>
        <taxon>Pythiaceae</taxon>
        <taxon>Pythium</taxon>
    </lineage>
</organism>
<dbReference type="GO" id="GO:0001727">
    <property type="term" value="F:lipid kinase activity"/>
    <property type="evidence" value="ECO:0007669"/>
    <property type="project" value="TreeGrafter"/>
</dbReference>
<dbReference type="EMBL" id="JAKCXM010000003">
    <property type="protein sequence ID" value="KAJ0409641.1"/>
    <property type="molecule type" value="Genomic_DNA"/>
</dbReference>
<dbReference type="GO" id="GO:0046512">
    <property type="term" value="P:sphingosine biosynthetic process"/>
    <property type="evidence" value="ECO:0007669"/>
    <property type="project" value="TreeGrafter"/>
</dbReference>
<name>A0AAD5LTT6_PYTIN</name>
<dbReference type="SMART" id="SM00046">
    <property type="entry name" value="DAGKc"/>
    <property type="match status" value="1"/>
</dbReference>
<evidence type="ECO:0000313" key="3">
    <source>
        <dbReference type="Proteomes" id="UP001209570"/>
    </source>
</evidence>
<dbReference type="GO" id="GO:0005737">
    <property type="term" value="C:cytoplasm"/>
    <property type="evidence" value="ECO:0007669"/>
    <property type="project" value="TreeGrafter"/>
</dbReference>
<dbReference type="Pfam" id="PF00781">
    <property type="entry name" value="DAGK_cat"/>
    <property type="match status" value="1"/>
</dbReference>
<proteinExistence type="predicted"/>
<dbReference type="InterPro" id="IPR001206">
    <property type="entry name" value="Diacylglycerol_kinase_cat_dom"/>
</dbReference>
<dbReference type="Gene3D" id="3.40.50.10330">
    <property type="entry name" value="Probable inorganic polyphosphate/atp-NAD kinase, domain 1"/>
    <property type="match status" value="1"/>
</dbReference>
<sequence>MASPRERSTPPLRTLLNAARAPLHPQRQSKSFLRRSARHVTVEVSLSHCTVVERKAKAPGKADKQGKERRHALLWEDVLGAHRLPVTAATDPSDDADDPPLGSRFVLYAMPSSDNGNGASPKHRSLREWHVSFAGGDDELSELLAWLNWLADPRNAIEREAATSLDALSRTPRPRRRFLVLINPVGGSGRGVKRFERYVAPVFEGANIEPVVQLTERAGHSAEIMQTLPLGTYDCVVTVGGDGSLAEVFQGLMQRADWRDAIQQPIGVVPGGSGNGLFVSLMHALGERFHASNAAFVLSKGLAQPLDLTAIRNDHGDRVYSFLSTEWALISDVDVESERLRALGGLRFTVLFALHILLYRKEYEGTIWYLEDPEDAAASAREPMPFSGHERPGLELLENVADGALANDGSGARWRRRSGLFHLAWVMNTSHAASDGHTAPGAQCGDGYNYILLLDRAHARTDLIKLLLALESGEHLDKTPAQLIKTRAFRIEPARPEDGICVDGEPFRGPVEGQVHHRVARVVSLPRSAA</sequence>
<reference evidence="2" key="1">
    <citation type="submission" date="2021-12" db="EMBL/GenBank/DDBJ databases">
        <title>Prjna785345.</title>
        <authorList>
            <person name="Rujirawat T."/>
            <person name="Krajaejun T."/>
        </authorList>
    </citation>
    <scope>NUCLEOTIDE SEQUENCE</scope>
    <source>
        <strain evidence="2">Pi057C3</strain>
    </source>
</reference>
<dbReference type="PROSITE" id="PS50146">
    <property type="entry name" value="DAGK"/>
    <property type="match status" value="1"/>
</dbReference>
<dbReference type="AlphaFoldDB" id="A0AAD5LTT6"/>
<keyword evidence="3" id="KW-1185">Reference proteome</keyword>